<evidence type="ECO:0000256" key="6">
    <source>
        <dbReference type="SAM" id="MobiDB-lite"/>
    </source>
</evidence>
<organism evidence="9 10">
    <name type="scientific">Carpinus fangiana</name>
    <dbReference type="NCBI Taxonomy" id="176857"/>
    <lineage>
        <taxon>Eukaryota</taxon>
        <taxon>Viridiplantae</taxon>
        <taxon>Streptophyta</taxon>
        <taxon>Embryophyta</taxon>
        <taxon>Tracheophyta</taxon>
        <taxon>Spermatophyta</taxon>
        <taxon>Magnoliopsida</taxon>
        <taxon>eudicotyledons</taxon>
        <taxon>Gunneridae</taxon>
        <taxon>Pentapetalae</taxon>
        <taxon>rosids</taxon>
        <taxon>fabids</taxon>
        <taxon>Fagales</taxon>
        <taxon>Betulaceae</taxon>
        <taxon>Carpinus</taxon>
    </lineage>
</organism>
<dbReference type="EMBL" id="CM017321">
    <property type="protein sequence ID" value="KAE7996958.1"/>
    <property type="molecule type" value="Genomic_DNA"/>
</dbReference>
<evidence type="ECO:0008006" key="11">
    <source>
        <dbReference type="Google" id="ProtNLM"/>
    </source>
</evidence>
<dbReference type="OrthoDB" id="2592092at2759"/>
<evidence type="ECO:0000313" key="10">
    <source>
        <dbReference type="Proteomes" id="UP000327013"/>
    </source>
</evidence>
<accession>A0A5N6QCD9</accession>
<keyword evidence="2" id="KW-0479">Metal-binding</keyword>
<dbReference type="GO" id="GO:0005634">
    <property type="term" value="C:nucleus"/>
    <property type="evidence" value="ECO:0007669"/>
    <property type="project" value="UniProtKB-SubCell"/>
</dbReference>
<feature type="region of interest" description="Disordered" evidence="6">
    <location>
        <begin position="481"/>
        <end position="519"/>
    </location>
</feature>
<evidence type="ECO:0000256" key="5">
    <source>
        <dbReference type="ARBA" id="ARBA00023242"/>
    </source>
</evidence>
<sequence length="540" mass="60135">MVAEQGSSLTPHRQLLLDIAVQDAHSCFARGNIMVDSNKVRDLHVELAQRAFDFDNGLRCQASGADGRRSLSPLFEKEYMRDHSTLIHVDKMPTALTTSKRKFHDLLERMTTSPTELPPAPKRVRITPNSTVTSTTVRPVAIPRSRVASTIKSTTTTKLLGAERTQSPWSHDAFLARLSTFSELRHWTSKPEAVNEVAWARRGWVCDTTAVNRVACRGGCEQRLLVQLRSAQKDDEGREIVDSEDYTTDIDDGLVSKYEELIVDGHSEDCLWRDTGCSDDIYRMPIARPRVWIPELRARYSSFADVVKHGGDLPGPANMLHPLDLEKIKPLLPAGLIAISASDAAARDAETEPDVTGGEVQGDTQDINNGALAFALLGWRYTSKDQMPLAICDHCFRRLGLWLYTATSENGRKDTDQASNAKGTEDYEDDSMKLDLVENHRDYCPWVSGASQKQPGSLAGLSAWQVLQKSIENNASFEASKRHLDGGGQPAGLNDNVEPSRTPASEKSPEEIDREDKKRAQRLLDFTRSMGKRIGLWKKR</sequence>
<comment type="subcellular location">
    <subcellularLocation>
        <location evidence="1">Nucleus</location>
    </subcellularLocation>
</comment>
<feature type="domain" description="NuBaID C-terminal" evidence="8">
    <location>
        <begin position="371"/>
        <end position="458"/>
    </location>
</feature>
<evidence type="ECO:0000256" key="4">
    <source>
        <dbReference type="ARBA" id="ARBA00022833"/>
    </source>
</evidence>
<keyword evidence="4" id="KW-0862">Zinc</keyword>
<evidence type="ECO:0000313" key="9">
    <source>
        <dbReference type="EMBL" id="KAE7996958.1"/>
    </source>
</evidence>
<evidence type="ECO:0000259" key="8">
    <source>
        <dbReference type="Pfam" id="PF08600"/>
    </source>
</evidence>
<evidence type="ECO:0000259" key="7">
    <source>
        <dbReference type="Pfam" id="PF07967"/>
    </source>
</evidence>
<dbReference type="PANTHER" id="PTHR15835:SF6">
    <property type="entry name" value="ZINC FINGER C3HC-TYPE PROTEIN 1"/>
    <property type="match status" value="1"/>
</dbReference>
<keyword evidence="5" id="KW-0539">Nucleus</keyword>
<keyword evidence="10" id="KW-1185">Reference proteome</keyword>
<evidence type="ECO:0000256" key="1">
    <source>
        <dbReference type="ARBA" id="ARBA00004123"/>
    </source>
</evidence>
<gene>
    <name evidence="9" type="ORF">FH972_001634</name>
</gene>
<feature type="domain" description="C3HC-type" evidence="7">
    <location>
        <begin position="168"/>
        <end position="305"/>
    </location>
</feature>
<evidence type="ECO:0000256" key="3">
    <source>
        <dbReference type="ARBA" id="ARBA00022771"/>
    </source>
</evidence>
<dbReference type="Pfam" id="PF08600">
    <property type="entry name" value="NuBaID_C"/>
    <property type="match status" value="1"/>
</dbReference>
<proteinExistence type="predicted"/>
<dbReference type="InterPro" id="IPR012935">
    <property type="entry name" value="NuBaID_N"/>
</dbReference>
<evidence type="ECO:0000256" key="2">
    <source>
        <dbReference type="ARBA" id="ARBA00022723"/>
    </source>
</evidence>
<feature type="compositionally biased region" description="Basic and acidic residues" evidence="6">
    <location>
        <begin position="507"/>
        <end position="518"/>
    </location>
</feature>
<dbReference type="AlphaFoldDB" id="A0A5N6QCD9"/>
<dbReference type="Proteomes" id="UP000327013">
    <property type="component" value="Chromosome 1"/>
</dbReference>
<dbReference type="Pfam" id="PF07967">
    <property type="entry name" value="zf-C3HC"/>
    <property type="match status" value="1"/>
</dbReference>
<reference evidence="9 10" key="1">
    <citation type="submission" date="2019-06" db="EMBL/GenBank/DDBJ databases">
        <title>A chromosomal-level reference genome of Carpinus fangiana (Coryloideae, Betulaceae).</title>
        <authorList>
            <person name="Yang X."/>
            <person name="Wang Z."/>
            <person name="Zhang L."/>
            <person name="Hao G."/>
            <person name="Liu J."/>
            <person name="Yang Y."/>
        </authorList>
    </citation>
    <scope>NUCLEOTIDE SEQUENCE [LARGE SCALE GENOMIC DNA]</scope>
    <source>
        <strain evidence="9">Cfa_2016G</strain>
        <tissue evidence="9">Leaf</tissue>
    </source>
</reference>
<dbReference type="PANTHER" id="PTHR15835">
    <property type="entry name" value="NUCLEAR-INTERACTING PARTNER OF ALK"/>
    <property type="match status" value="1"/>
</dbReference>
<keyword evidence="3" id="KW-0863">Zinc-finger</keyword>
<name>A0A5N6QCD9_9ROSI</name>
<dbReference type="GO" id="GO:0008270">
    <property type="term" value="F:zinc ion binding"/>
    <property type="evidence" value="ECO:0007669"/>
    <property type="project" value="UniProtKB-KW"/>
</dbReference>
<protein>
    <recommendedName>
        <fullName evidence="11">C3HC-type domain-containing protein</fullName>
    </recommendedName>
</protein>
<dbReference type="InterPro" id="IPR013909">
    <property type="entry name" value="NuBaID_C"/>
</dbReference>